<dbReference type="PATRIC" id="fig|883158.3.peg.1327"/>
<evidence type="ECO:0000313" key="3">
    <source>
        <dbReference type="Proteomes" id="UP000016023"/>
    </source>
</evidence>
<dbReference type="AlphaFoldDB" id="H1Q336"/>
<dbReference type="RefSeq" id="WP_006952727.1">
    <property type="nucleotide sequence ID" value="NZ_JH594522.1"/>
</dbReference>
<reference evidence="2 3" key="1">
    <citation type="submission" date="2011-12" db="EMBL/GenBank/DDBJ databases">
        <title>The Genome Sequence of Prevotella micans F0438.</title>
        <authorList>
            <consortium name="The Broad Institute Genome Sequencing Platform"/>
            <person name="Earl A."/>
            <person name="Ward D."/>
            <person name="Feldgarden M."/>
            <person name="Gevers D."/>
            <person name="Izard J."/>
            <person name="Baranova O.V."/>
            <person name="Blanton J.M."/>
            <person name="Wade W.G."/>
            <person name="Dewhirst F.E."/>
            <person name="Young S.K."/>
            <person name="Zeng Q."/>
            <person name="Gargeya S."/>
            <person name="Fitzgerald M."/>
            <person name="Haas B."/>
            <person name="Abouelleil A."/>
            <person name="Alvarado L."/>
            <person name="Arachchi H.M."/>
            <person name="Berlin A."/>
            <person name="Chapman S.B."/>
            <person name="Gearin G."/>
            <person name="Goldberg J."/>
            <person name="Griggs A."/>
            <person name="Gujja S."/>
            <person name="Hansen M."/>
            <person name="Heiman D."/>
            <person name="Howarth C."/>
            <person name="Larimer J."/>
            <person name="Lui A."/>
            <person name="MacDonald P.J.P."/>
            <person name="McCowen C."/>
            <person name="Montmayeur A."/>
            <person name="Murphy C."/>
            <person name="Neiman D."/>
            <person name="Pearson M."/>
            <person name="Priest M."/>
            <person name="Roberts A."/>
            <person name="Saif S."/>
            <person name="Shea T."/>
            <person name="Sisk P."/>
            <person name="Stolte C."/>
            <person name="Sykes S."/>
            <person name="Wortman J."/>
            <person name="Nusbaum C."/>
            <person name="Birren B."/>
        </authorList>
    </citation>
    <scope>NUCLEOTIDE SEQUENCE [LARGE SCALE GENOMIC DNA]</scope>
    <source>
        <strain evidence="2 3">F0438</strain>
    </source>
</reference>
<dbReference type="eggNOG" id="COG1123">
    <property type="taxonomic scope" value="Bacteria"/>
</dbReference>
<gene>
    <name evidence="2" type="ORF">HMPREF9140_01324</name>
</gene>
<feature type="domain" description="DUF4435" evidence="1">
    <location>
        <begin position="28"/>
        <end position="273"/>
    </location>
</feature>
<dbReference type="HOGENOM" id="CLU_808550_0_0_10"/>
<keyword evidence="3" id="KW-1185">Reference proteome</keyword>
<dbReference type="STRING" id="883158.HMPREF9140_01324"/>
<dbReference type="EMBL" id="AGWK01000036">
    <property type="protein sequence ID" value="EHO69634.1"/>
    <property type="molecule type" value="Genomic_DNA"/>
</dbReference>
<name>H1Q336_9BACT</name>
<sequence length="339" mass="39793">MPKHLRDNISSYYIQAANRLNSRKARQKIVAYVESYDDIFFWRTVLSGFENERIFFEVMLPSKQSLTRGKKSVLMNLIAGNAGQNMIACVDADYDYLLQNTTLTSREVNNNPFVFHTYGYSIENFQCYAPSLHNVAVAVTLNDHSMFDFQAYLEAYSRAIFPLFVWNIWFYRRNIYAQFTLTSFNHIIETGHFTIERSEEIINKVRRKVHRKIQQLQIEHPDAKQSYLELKDELVGLGLTPSTTYLFIQGHHLFDTVVLPALRKVCDLLIRERETEINISASHNIQRHNELSCYERRIDDLLSALRRNTAYTSCDLFQRLTDDIRIFLDRNYAASVEMH</sequence>
<evidence type="ECO:0000313" key="2">
    <source>
        <dbReference type="EMBL" id="EHO69634.1"/>
    </source>
</evidence>
<dbReference type="Pfam" id="PF14491">
    <property type="entry name" value="DUF4435"/>
    <property type="match status" value="1"/>
</dbReference>
<proteinExistence type="predicted"/>
<dbReference type="InterPro" id="IPR029492">
    <property type="entry name" value="DUF4435"/>
</dbReference>
<dbReference type="Proteomes" id="UP000016023">
    <property type="component" value="Unassembled WGS sequence"/>
</dbReference>
<evidence type="ECO:0000259" key="1">
    <source>
        <dbReference type="Pfam" id="PF14491"/>
    </source>
</evidence>
<protein>
    <recommendedName>
        <fullName evidence="1">DUF4435 domain-containing protein</fullName>
    </recommendedName>
</protein>
<accession>H1Q336</accession>
<organism evidence="2 3">
    <name type="scientific">Prevotella micans F0438</name>
    <dbReference type="NCBI Taxonomy" id="883158"/>
    <lineage>
        <taxon>Bacteria</taxon>
        <taxon>Pseudomonadati</taxon>
        <taxon>Bacteroidota</taxon>
        <taxon>Bacteroidia</taxon>
        <taxon>Bacteroidales</taxon>
        <taxon>Prevotellaceae</taxon>
        <taxon>Prevotella</taxon>
    </lineage>
</organism>
<comment type="caution">
    <text evidence="2">The sequence shown here is derived from an EMBL/GenBank/DDBJ whole genome shotgun (WGS) entry which is preliminary data.</text>
</comment>